<keyword evidence="5" id="KW-0460">Magnesium</keyword>
<evidence type="ECO:0000256" key="4">
    <source>
        <dbReference type="ARBA" id="ARBA00022723"/>
    </source>
</evidence>
<comment type="catalytic activity">
    <reaction evidence="7">
        <text>4-methyl-5-(2-phosphooxyethyl)-thiazole + 4-amino-2-methyl-5-(diphosphooxymethyl)pyrimidine + H(+) = thiamine phosphate + diphosphate</text>
        <dbReference type="Rhea" id="RHEA:22328"/>
        <dbReference type="ChEBI" id="CHEBI:15378"/>
        <dbReference type="ChEBI" id="CHEBI:33019"/>
        <dbReference type="ChEBI" id="CHEBI:37575"/>
        <dbReference type="ChEBI" id="CHEBI:57841"/>
        <dbReference type="ChEBI" id="CHEBI:58296"/>
        <dbReference type="EC" id="2.5.1.3"/>
    </reaction>
</comment>
<sequence length="203" mass="21510">MTVEQIVAQVTSSSSHPNRVTFVQLRDKRLSREQSLHLGKVLRHITAQANVAFVVNDDIQLAALLQADGVHLGQEDESVSVARHVLGNDAIVGVSADCEQQIDVAIAHGADYVGVGPVFATSSKADAGDAIGEYRLRQLVEYTRSRIPVVAIGGIDATNASLCKRAGADGVAVISAIMRNENPQHAAYHLSSIMNAPNVAPLT</sequence>
<dbReference type="PANTHER" id="PTHR20857">
    <property type="entry name" value="THIAMINE-PHOSPHATE PYROPHOSPHORYLASE"/>
    <property type="match status" value="1"/>
</dbReference>
<dbReference type="AlphaFoldDB" id="A0A2V3J038"/>
<evidence type="ECO:0000256" key="7">
    <source>
        <dbReference type="ARBA" id="ARBA00047334"/>
    </source>
</evidence>
<protein>
    <recommendedName>
        <fullName evidence="2">thiamine phosphate synthase</fullName>
        <ecNumber evidence="2">2.5.1.3</ecNumber>
    </recommendedName>
</protein>
<proteinExistence type="inferred from homology"/>
<accession>A0A2V3J038</accession>
<dbReference type="OrthoDB" id="4994at2759"/>
<keyword evidence="3" id="KW-0808">Transferase</keyword>
<comment type="catalytic activity">
    <reaction evidence="8">
        <text>2-(2-carboxy-4-methylthiazol-5-yl)ethyl phosphate + 4-amino-2-methyl-5-(diphosphooxymethyl)pyrimidine + 2 H(+) = thiamine phosphate + CO2 + diphosphate</text>
        <dbReference type="Rhea" id="RHEA:47848"/>
        <dbReference type="ChEBI" id="CHEBI:15378"/>
        <dbReference type="ChEBI" id="CHEBI:16526"/>
        <dbReference type="ChEBI" id="CHEBI:33019"/>
        <dbReference type="ChEBI" id="CHEBI:37575"/>
        <dbReference type="ChEBI" id="CHEBI:57841"/>
        <dbReference type="ChEBI" id="CHEBI:62890"/>
        <dbReference type="EC" id="2.5.1.3"/>
    </reaction>
</comment>
<dbReference type="EC" id="2.5.1.3" evidence="2"/>
<dbReference type="GO" id="GO:0005737">
    <property type="term" value="C:cytoplasm"/>
    <property type="evidence" value="ECO:0007669"/>
    <property type="project" value="TreeGrafter"/>
</dbReference>
<evidence type="ECO:0000259" key="10">
    <source>
        <dbReference type="Pfam" id="PF02581"/>
    </source>
</evidence>
<dbReference type="Gene3D" id="3.20.20.70">
    <property type="entry name" value="Aldolase class I"/>
    <property type="match status" value="1"/>
</dbReference>
<keyword evidence="6" id="KW-0784">Thiamine biosynthesis</keyword>
<dbReference type="NCBIfam" id="TIGR00693">
    <property type="entry name" value="thiE"/>
    <property type="match status" value="1"/>
</dbReference>
<reference evidence="11 12" key="1">
    <citation type="journal article" date="2018" name="Mol. Biol. Evol.">
        <title>Analysis of the draft genome of the red seaweed Gracilariopsis chorda provides insights into genome size evolution in Rhodophyta.</title>
        <authorList>
            <person name="Lee J."/>
            <person name="Yang E.C."/>
            <person name="Graf L."/>
            <person name="Yang J.H."/>
            <person name="Qiu H."/>
            <person name="Zel Zion U."/>
            <person name="Chan C.X."/>
            <person name="Stephens T.G."/>
            <person name="Weber A.P.M."/>
            <person name="Boo G.H."/>
            <person name="Boo S.M."/>
            <person name="Kim K.M."/>
            <person name="Shin Y."/>
            <person name="Jung M."/>
            <person name="Lee S.J."/>
            <person name="Yim H.S."/>
            <person name="Lee J.H."/>
            <person name="Bhattacharya D."/>
            <person name="Yoon H.S."/>
        </authorList>
    </citation>
    <scope>NUCLEOTIDE SEQUENCE [LARGE SCALE GENOMIC DNA]</scope>
    <source>
        <strain evidence="11 12">SKKU-2015</strain>
        <tissue evidence="11">Whole body</tissue>
    </source>
</reference>
<comment type="catalytic activity">
    <reaction evidence="9">
        <text>2-[(2R,5Z)-2-carboxy-4-methylthiazol-5(2H)-ylidene]ethyl phosphate + 4-amino-2-methyl-5-(diphosphooxymethyl)pyrimidine + 2 H(+) = thiamine phosphate + CO2 + diphosphate</text>
        <dbReference type="Rhea" id="RHEA:47844"/>
        <dbReference type="ChEBI" id="CHEBI:15378"/>
        <dbReference type="ChEBI" id="CHEBI:16526"/>
        <dbReference type="ChEBI" id="CHEBI:33019"/>
        <dbReference type="ChEBI" id="CHEBI:37575"/>
        <dbReference type="ChEBI" id="CHEBI:57841"/>
        <dbReference type="ChEBI" id="CHEBI:62899"/>
        <dbReference type="EC" id="2.5.1.3"/>
    </reaction>
</comment>
<dbReference type="GO" id="GO:0009229">
    <property type="term" value="P:thiamine diphosphate biosynthetic process"/>
    <property type="evidence" value="ECO:0007669"/>
    <property type="project" value="UniProtKB-UniPathway"/>
</dbReference>
<evidence type="ECO:0000256" key="2">
    <source>
        <dbReference type="ARBA" id="ARBA00012830"/>
    </source>
</evidence>
<dbReference type="UniPathway" id="UPA00060">
    <property type="reaction ID" value="UER00141"/>
</dbReference>
<dbReference type="InterPro" id="IPR022998">
    <property type="entry name" value="ThiamineP_synth_TenI"/>
</dbReference>
<gene>
    <name evidence="11" type="ORF">BWQ96_02443</name>
</gene>
<comment type="pathway">
    <text evidence="1">Cofactor biosynthesis; thiamine diphosphate biosynthesis; thiamine phosphate from 4-amino-2-methyl-5-diphosphomethylpyrimidine and 4-methyl-5-(2-phosphoethyl)-thiazole: step 1/1.</text>
</comment>
<evidence type="ECO:0000313" key="11">
    <source>
        <dbReference type="EMBL" id="PXF47761.1"/>
    </source>
</evidence>
<dbReference type="InterPro" id="IPR036206">
    <property type="entry name" value="ThiamineP_synth_sf"/>
</dbReference>
<dbReference type="PANTHER" id="PTHR20857:SF23">
    <property type="entry name" value="THIAMINE BIOSYNTHETIC BIFUNCTIONAL ENZYME"/>
    <property type="match status" value="1"/>
</dbReference>
<evidence type="ECO:0000256" key="8">
    <source>
        <dbReference type="ARBA" id="ARBA00047851"/>
    </source>
</evidence>
<evidence type="ECO:0000256" key="9">
    <source>
        <dbReference type="ARBA" id="ARBA00047883"/>
    </source>
</evidence>
<dbReference type="SUPFAM" id="SSF51391">
    <property type="entry name" value="Thiamin phosphate synthase"/>
    <property type="match status" value="1"/>
</dbReference>
<dbReference type="HAMAP" id="MF_00097">
    <property type="entry name" value="TMP_synthase"/>
    <property type="match status" value="1"/>
</dbReference>
<evidence type="ECO:0000313" key="12">
    <source>
        <dbReference type="Proteomes" id="UP000247409"/>
    </source>
</evidence>
<dbReference type="InterPro" id="IPR013785">
    <property type="entry name" value="Aldolase_TIM"/>
</dbReference>
<dbReference type="Proteomes" id="UP000247409">
    <property type="component" value="Unassembled WGS sequence"/>
</dbReference>
<evidence type="ECO:0000256" key="3">
    <source>
        <dbReference type="ARBA" id="ARBA00022679"/>
    </source>
</evidence>
<name>A0A2V3J038_9FLOR</name>
<dbReference type="GO" id="GO:0009228">
    <property type="term" value="P:thiamine biosynthetic process"/>
    <property type="evidence" value="ECO:0007669"/>
    <property type="project" value="UniProtKB-KW"/>
</dbReference>
<dbReference type="EMBL" id="NBIV01000020">
    <property type="protein sequence ID" value="PXF47761.1"/>
    <property type="molecule type" value="Genomic_DNA"/>
</dbReference>
<evidence type="ECO:0000256" key="1">
    <source>
        <dbReference type="ARBA" id="ARBA00005165"/>
    </source>
</evidence>
<dbReference type="STRING" id="448386.A0A2V3J038"/>
<organism evidence="11 12">
    <name type="scientific">Gracilariopsis chorda</name>
    <dbReference type="NCBI Taxonomy" id="448386"/>
    <lineage>
        <taxon>Eukaryota</taxon>
        <taxon>Rhodophyta</taxon>
        <taxon>Florideophyceae</taxon>
        <taxon>Rhodymeniophycidae</taxon>
        <taxon>Gracilariales</taxon>
        <taxon>Gracilariaceae</taxon>
        <taxon>Gracilariopsis</taxon>
    </lineage>
</organism>
<evidence type="ECO:0000256" key="5">
    <source>
        <dbReference type="ARBA" id="ARBA00022842"/>
    </source>
</evidence>
<dbReference type="GO" id="GO:0004789">
    <property type="term" value="F:thiamine-phosphate diphosphorylase activity"/>
    <property type="evidence" value="ECO:0007669"/>
    <property type="project" value="UniProtKB-EC"/>
</dbReference>
<comment type="caution">
    <text evidence="11">The sequence shown here is derived from an EMBL/GenBank/DDBJ whole genome shotgun (WGS) entry which is preliminary data.</text>
</comment>
<evidence type="ECO:0000256" key="6">
    <source>
        <dbReference type="ARBA" id="ARBA00022977"/>
    </source>
</evidence>
<dbReference type="GO" id="GO:0046872">
    <property type="term" value="F:metal ion binding"/>
    <property type="evidence" value="ECO:0007669"/>
    <property type="project" value="UniProtKB-KW"/>
</dbReference>
<dbReference type="InterPro" id="IPR034291">
    <property type="entry name" value="TMP_synthase"/>
</dbReference>
<feature type="domain" description="Thiamine phosphate synthase/TenI" evidence="10">
    <location>
        <begin position="18"/>
        <end position="177"/>
    </location>
</feature>
<dbReference type="Pfam" id="PF02581">
    <property type="entry name" value="TMP-TENI"/>
    <property type="match status" value="1"/>
</dbReference>
<dbReference type="CDD" id="cd00564">
    <property type="entry name" value="TMP_TenI"/>
    <property type="match status" value="1"/>
</dbReference>
<keyword evidence="4" id="KW-0479">Metal-binding</keyword>
<keyword evidence="12" id="KW-1185">Reference proteome</keyword>